<dbReference type="Proteomes" id="UP000823201">
    <property type="component" value="Unassembled WGS sequence"/>
</dbReference>
<evidence type="ECO:0000256" key="4">
    <source>
        <dbReference type="ARBA" id="ARBA00022692"/>
    </source>
</evidence>
<dbReference type="EMBL" id="JAFBEV010000014">
    <property type="protein sequence ID" value="MBM7658295.1"/>
    <property type="molecule type" value="Genomic_DNA"/>
</dbReference>
<gene>
    <name evidence="10" type="ORF">JOC27_001748</name>
</gene>
<protein>
    <recommendedName>
        <fullName evidence="8">Cell division protein FtsL</fullName>
    </recommendedName>
</protein>
<evidence type="ECO:0000256" key="1">
    <source>
        <dbReference type="ARBA" id="ARBA00004401"/>
    </source>
</evidence>
<keyword evidence="6 9" id="KW-0472">Membrane</keyword>
<accession>A0ABS2QAD0</accession>
<evidence type="ECO:0000256" key="9">
    <source>
        <dbReference type="SAM" id="Phobius"/>
    </source>
</evidence>
<dbReference type="RefSeq" id="WP_205006856.1">
    <property type="nucleotide sequence ID" value="NZ_CBCRXA010000013.1"/>
</dbReference>
<dbReference type="InterPro" id="IPR011922">
    <property type="entry name" value="Cell_div_FtsL"/>
</dbReference>
<keyword evidence="11" id="KW-1185">Reference proteome</keyword>
<evidence type="ECO:0000256" key="8">
    <source>
        <dbReference type="NCBIfam" id="TIGR02209"/>
    </source>
</evidence>
<evidence type="ECO:0000256" key="5">
    <source>
        <dbReference type="ARBA" id="ARBA00022989"/>
    </source>
</evidence>
<comment type="caution">
    <text evidence="10">The sequence shown here is derived from an EMBL/GenBank/DDBJ whole genome shotgun (WGS) entry which is preliminary data.</text>
</comment>
<evidence type="ECO:0000256" key="3">
    <source>
        <dbReference type="ARBA" id="ARBA00022618"/>
    </source>
</evidence>
<evidence type="ECO:0000313" key="11">
    <source>
        <dbReference type="Proteomes" id="UP000823201"/>
    </source>
</evidence>
<keyword evidence="4 9" id="KW-0812">Transmembrane</keyword>
<evidence type="ECO:0000256" key="6">
    <source>
        <dbReference type="ARBA" id="ARBA00023136"/>
    </source>
</evidence>
<comment type="subcellular location">
    <subcellularLocation>
        <location evidence="1">Cell membrane</location>
        <topology evidence="1">Single-pass type II membrane protein</topology>
    </subcellularLocation>
</comment>
<dbReference type="GO" id="GO:0051301">
    <property type="term" value="P:cell division"/>
    <property type="evidence" value="ECO:0007669"/>
    <property type="project" value="UniProtKB-KW"/>
</dbReference>
<keyword evidence="2" id="KW-1003">Cell membrane</keyword>
<evidence type="ECO:0000313" key="10">
    <source>
        <dbReference type="EMBL" id="MBM7658295.1"/>
    </source>
</evidence>
<dbReference type="NCBIfam" id="TIGR02209">
    <property type="entry name" value="ftsL_broad"/>
    <property type="match status" value="1"/>
</dbReference>
<sequence>MSQTQRVLNGQEWTAPKKQVRQEPVIVPRRITKGEKMLWVIGALIIFGLSLAVVASQARLFSAARDVSILQNKFENQQKITQQLKSESDSLGSPERIVKFAETELGLKLNVDNIKVLP</sequence>
<dbReference type="Pfam" id="PF04977">
    <property type="entry name" value="DivIC"/>
    <property type="match status" value="1"/>
</dbReference>
<evidence type="ECO:0000256" key="2">
    <source>
        <dbReference type="ARBA" id="ARBA00022475"/>
    </source>
</evidence>
<name>A0ABS2QAD0_9BACL</name>
<keyword evidence="7" id="KW-0131">Cell cycle</keyword>
<proteinExistence type="predicted"/>
<organism evidence="10 11">
    <name type="scientific">Sporolactobacillus spathodeae</name>
    <dbReference type="NCBI Taxonomy" id="1465502"/>
    <lineage>
        <taxon>Bacteria</taxon>
        <taxon>Bacillati</taxon>
        <taxon>Bacillota</taxon>
        <taxon>Bacilli</taxon>
        <taxon>Bacillales</taxon>
        <taxon>Sporolactobacillaceae</taxon>
        <taxon>Sporolactobacillus</taxon>
    </lineage>
</organism>
<feature type="transmembrane region" description="Helical" evidence="9">
    <location>
        <begin position="37"/>
        <end position="55"/>
    </location>
</feature>
<reference evidence="10 11" key="1">
    <citation type="submission" date="2021-01" db="EMBL/GenBank/DDBJ databases">
        <title>Genomic Encyclopedia of Type Strains, Phase IV (KMG-IV): sequencing the most valuable type-strain genomes for metagenomic binning, comparative biology and taxonomic classification.</title>
        <authorList>
            <person name="Goeker M."/>
        </authorList>
    </citation>
    <scope>NUCLEOTIDE SEQUENCE [LARGE SCALE GENOMIC DNA]</scope>
    <source>
        <strain evidence="10 11">DSM 100968</strain>
    </source>
</reference>
<dbReference type="InterPro" id="IPR007060">
    <property type="entry name" value="FtsL/DivIC"/>
</dbReference>
<keyword evidence="3 10" id="KW-0132">Cell division</keyword>
<evidence type="ECO:0000256" key="7">
    <source>
        <dbReference type="ARBA" id="ARBA00023306"/>
    </source>
</evidence>
<keyword evidence="5 9" id="KW-1133">Transmembrane helix</keyword>